<feature type="transmembrane region" description="Helical" evidence="12">
    <location>
        <begin position="541"/>
        <end position="558"/>
    </location>
</feature>
<evidence type="ECO:0000256" key="8">
    <source>
        <dbReference type="ARBA" id="ARBA00022824"/>
    </source>
</evidence>
<dbReference type="InterPro" id="IPR017850">
    <property type="entry name" value="Alkaline_phosphatase_core_sf"/>
</dbReference>
<protein>
    <recommendedName>
        <fullName evidence="4 12">GPI ethanolamine phosphate transferase 1</fullName>
        <ecNumber evidence="12">2.-.-.-</ecNumber>
    </recommendedName>
</protein>
<dbReference type="SUPFAM" id="SSF53649">
    <property type="entry name" value="Alkaline phosphatase-like"/>
    <property type="match status" value="1"/>
</dbReference>
<evidence type="ECO:0000256" key="6">
    <source>
        <dbReference type="ARBA" id="ARBA00022679"/>
    </source>
</evidence>
<evidence type="ECO:0000259" key="14">
    <source>
        <dbReference type="Pfam" id="PF00884"/>
    </source>
</evidence>
<feature type="transmembrane region" description="Helical" evidence="12">
    <location>
        <begin position="31"/>
        <end position="52"/>
    </location>
</feature>
<comment type="caution">
    <text evidence="16">The sequence shown here is derived from an EMBL/GenBank/DDBJ whole genome shotgun (WGS) entry which is preliminary data.</text>
</comment>
<dbReference type="PANTHER" id="PTHR12250">
    <property type="entry name" value="PHOSPHATIDYLINOSITOL GLYCAN, CLASS N"/>
    <property type="match status" value="1"/>
</dbReference>
<keyword evidence="8 12" id="KW-0256">Endoplasmic reticulum</keyword>
<evidence type="ECO:0000256" key="5">
    <source>
        <dbReference type="ARBA" id="ARBA00022502"/>
    </source>
</evidence>
<gene>
    <name evidence="16" type="ORF">C1H46_032713</name>
</gene>
<keyword evidence="6 12" id="KW-0808">Transferase</keyword>
<comment type="caution">
    <text evidence="12">Lacks conserved residue(s) required for the propagation of feature annotation.</text>
</comment>
<feature type="transmembrane region" description="Helical" evidence="12">
    <location>
        <begin position="570"/>
        <end position="588"/>
    </location>
</feature>
<dbReference type="Proteomes" id="UP000315295">
    <property type="component" value="Unassembled WGS sequence"/>
</dbReference>
<evidence type="ECO:0000256" key="10">
    <source>
        <dbReference type="ARBA" id="ARBA00023136"/>
    </source>
</evidence>
<comment type="pathway">
    <text evidence="2 12">Glycolipid biosynthesis; glycosylphosphatidylinositol-anchor biosynthesis.</text>
</comment>
<evidence type="ECO:0000256" key="11">
    <source>
        <dbReference type="ARBA" id="ARBA00023180"/>
    </source>
</evidence>
<dbReference type="GO" id="GO:0005789">
    <property type="term" value="C:endoplasmic reticulum membrane"/>
    <property type="evidence" value="ECO:0007669"/>
    <property type="project" value="UniProtKB-SubCell"/>
</dbReference>
<dbReference type="Pfam" id="PF04987">
    <property type="entry name" value="PigN"/>
    <property type="match status" value="1"/>
</dbReference>
<evidence type="ECO:0000256" key="12">
    <source>
        <dbReference type="RuleBase" id="RU367138"/>
    </source>
</evidence>
<keyword evidence="17" id="KW-1185">Reference proteome</keyword>
<comment type="function">
    <text evidence="12">Ethanolamine phosphate transferase involved in glycosylphosphatidylinositol-anchor biosynthesis. Transfers ethanolamine phosphate to the first alpha-1,4-linked mannose of the glycosylphosphatidylinositol precursor of GPI-anchor.</text>
</comment>
<accession>A0A540L611</accession>
<feature type="transmembrane region" description="Helical" evidence="12">
    <location>
        <begin position="594"/>
        <end position="613"/>
    </location>
</feature>
<evidence type="ECO:0000256" key="4">
    <source>
        <dbReference type="ARBA" id="ARBA00020831"/>
    </source>
</evidence>
<evidence type="ECO:0000256" key="9">
    <source>
        <dbReference type="ARBA" id="ARBA00022989"/>
    </source>
</evidence>
<sequence>MAEENNAAEGSNGRASTRRRRRTWLKRKEKWLVVLGVVLHAVYMLSIFDIYFKSPIVHGMDPVTPRFSAPAKRLVLLVADGLRADKFFESDSDGNFRAPFLRSVMMEKGRWGVSHARPPTESRPGHVAIIAGFYEDPSAVTKGWKANPVEFDSVFNRSRHTFSYGSPDIVPIFCAALPHTTWNSYPHEFEDFATDASFLDEWSFDQFQSLLNRSKEDQKLKELLLQDNLVVFLHLLGCDSNGHAHRPFSSIYLNNVAVVDSIAERVYNLLEDYYKDNRTAYVFTADHGMHDKGSHGDGHPSNTDTPLVVWGAGVKHPKPVSNHSDCSFRFVDDHMHDAPTPKEWGLHGIERVDVNQADIAPLMVSTLLGLPGPVNSVGSLPLDYIDMSKEDEVEAVVANTKQILNQFLRKSLIILGYIGWMTYILLHVLQSYTPLAGYMFRKEQTDHQTDNTRKVQLCGCLFLGLLSIVLFMEHSPPLYHAYTSMTVFLWTQIFSEYRFIKALWKELYGRRINYFVKILATGAFSVFILEFLVNSFTERKLYTWCFLVSGVISFLYLLKLIPWRSGIPIFACAACWFLSVFTLMPAEIPDNNRLVIWSGVMIIMIGVAARLLDLRTEGRYWLSICNHDKKKPKFPMLFQLQVLNLSLSLVGMEIKLNV</sequence>
<comment type="similarity">
    <text evidence="3 12">Belongs to the PIGG/PIGN/PIGO family. PIGN subfamily.</text>
</comment>
<dbReference type="GO" id="GO:0051377">
    <property type="term" value="F:mannose-ethanolamine phosphotransferase activity"/>
    <property type="evidence" value="ECO:0007669"/>
    <property type="project" value="UniProtKB-UniRule"/>
</dbReference>
<feature type="transmembrane region" description="Helical" evidence="12">
    <location>
        <begin position="412"/>
        <end position="435"/>
    </location>
</feature>
<evidence type="ECO:0000256" key="2">
    <source>
        <dbReference type="ARBA" id="ARBA00004687"/>
    </source>
</evidence>
<keyword evidence="7 12" id="KW-0812">Transmembrane</keyword>
<dbReference type="InterPro" id="IPR037671">
    <property type="entry name" value="PIGN_N"/>
</dbReference>
<dbReference type="Pfam" id="PF00884">
    <property type="entry name" value="Sulfatase"/>
    <property type="match status" value="1"/>
</dbReference>
<feature type="domain" description="Sulfatase N-terminal" evidence="14">
    <location>
        <begin position="247"/>
        <end position="323"/>
    </location>
</feature>
<dbReference type="Gene3D" id="3.40.720.10">
    <property type="entry name" value="Alkaline Phosphatase, subunit A"/>
    <property type="match status" value="1"/>
</dbReference>
<dbReference type="EMBL" id="VIEB01000753">
    <property type="protein sequence ID" value="TQD81779.1"/>
    <property type="molecule type" value="Genomic_DNA"/>
</dbReference>
<name>A0A540L611_MALBA</name>
<comment type="subcellular location">
    <subcellularLocation>
        <location evidence="1 12">Endoplasmic reticulum membrane</location>
        <topology evidence="1 12">Multi-pass membrane protein</topology>
    </subcellularLocation>
</comment>
<organism evidence="16 17">
    <name type="scientific">Malus baccata</name>
    <name type="common">Siberian crab apple</name>
    <name type="synonym">Pyrus baccata</name>
    <dbReference type="NCBI Taxonomy" id="106549"/>
    <lineage>
        <taxon>Eukaryota</taxon>
        <taxon>Viridiplantae</taxon>
        <taxon>Streptophyta</taxon>
        <taxon>Embryophyta</taxon>
        <taxon>Tracheophyta</taxon>
        <taxon>Spermatophyta</taxon>
        <taxon>Magnoliopsida</taxon>
        <taxon>eudicotyledons</taxon>
        <taxon>Gunneridae</taxon>
        <taxon>Pentapetalae</taxon>
        <taxon>rosids</taxon>
        <taxon>fabids</taxon>
        <taxon>Rosales</taxon>
        <taxon>Rosaceae</taxon>
        <taxon>Amygdaloideae</taxon>
        <taxon>Maleae</taxon>
        <taxon>Malus</taxon>
    </lineage>
</organism>
<reference evidence="16 17" key="1">
    <citation type="journal article" date="2019" name="G3 (Bethesda)">
        <title>Sequencing of a Wild Apple (Malus baccata) Genome Unravels the Differences Between Cultivated and Wild Apple Species Regarding Disease Resistance and Cold Tolerance.</title>
        <authorList>
            <person name="Chen X."/>
        </authorList>
    </citation>
    <scope>NUCLEOTIDE SEQUENCE [LARGE SCALE GENOMIC DNA]</scope>
    <source>
        <strain evidence="17">cv. Shandingzi</strain>
        <tissue evidence="16">Leaves</tissue>
    </source>
</reference>
<dbReference type="CDD" id="cd16020">
    <property type="entry name" value="GPI_EPT_1"/>
    <property type="match status" value="1"/>
</dbReference>
<keyword evidence="10 12" id="KW-0472">Membrane</keyword>
<dbReference type="GO" id="GO:0006506">
    <property type="term" value="P:GPI anchor biosynthetic process"/>
    <property type="evidence" value="ECO:0007669"/>
    <property type="project" value="UniProtKB-UniPathway"/>
</dbReference>
<evidence type="ECO:0000256" key="1">
    <source>
        <dbReference type="ARBA" id="ARBA00004477"/>
    </source>
</evidence>
<feature type="transmembrane region" description="Helical" evidence="12">
    <location>
        <begin position="512"/>
        <end position="529"/>
    </location>
</feature>
<feature type="region of interest" description="Disordered" evidence="13">
    <location>
        <begin position="1"/>
        <end position="20"/>
    </location>
</feature>
<evidence type="ECO:0000259" key="15">
    <source>
        <dbReference type="Pfam" id="PF04987"/>
    </source>
</evidence>
<dbReference type="EC" id="2.-.-.-" evidence="12"/>
<evidence type="ECO:0000313" key="17">
    <source>
        <dbReference type="Proteomes" id="UP000315295"/>
    </source>
</evidence>
<dbReference type="AlphaFoldDB" id="A0A540L611"/>
<proteinExistence type="inferred from homology"/>
<dbReference type="STRING" id="106549.A0A540L611"/>
<evidence type="ECO:0000313" key="16">
    <source>
        <dbReference type="EMBL" id="TQD81779.1"/>
    </source>
</evidence>
<dbReference type="UniPathway" id="UPA00196"/>
<feature type="domain" description="GPI ethanolamine phosphate transferase 1 C-terminal" evidence="15">
    <location>
        <begin position="410"/>
        <end position="649"/>
    </location>
</feature>
<dbReference type="InterPro" id="IPR000917">
    <property type="entry name" value="Sulfatase_N"/>
</dbReference>
<evidence type="ECO:0000256" key="13">
    <source>
        <dbReference type="SAM" id="MobiDB-lite"/>
    </source>
</evidence>
<dbReference type="InterPro" id="IPR017852">
    <property type="entry name" value="GPI_EtnP_transferase_1_C"/>
</dbReference>
<keyword evidence="9 12" id="KW-1133">Transmembrane helix</keyword>
<dbReference type="PANTHER" id="PTHR12250:SF0">
    <property type="entry name" value="GPI ETHANOLAMINE PHOSPHATE TRANSFERASE 1"/>
    <property type="match status" value="1"/>
</dbReference>
<feature type="transmembrane region" description="Helical" evidence="12">
    <location>
        <begin position="455"/>
        <end position="472"/>
    </location>
</feature>
<keyword evidence="11" id="KW-0325">Glycoprotein</keyword>
<evidence type="ECO:0000256" key="7">
    <source>
        <dbReference type="ARBA" id="ARBA00022692"/>
    </source>
</evidence>
<keyword evidence="5 12" id="KW-0337">GPI-anchor biosynthesis</keyword>
<dbReference type="FunFam" id="3.40.720.10:FF:000015">
    <property type="entry name" value="GPI ethanolamine phosphate transferase 1"/>
    <property type="match status" value="1"/>
</dbReference>
<feature type="transmembrane region" description="Helical" evidence="12">
    <location>
        <begin position="478"/>
        <end position="500"/>
    </location>
</feature>
<dbReference type="InterPro" id="IPR007070">
    <property type="entry name" value="GPI_EtnP_transferase_1"/>
</dbReference>
<evidence type="ECO:0000256" key="3">
    <source>
        <dbReference type="ARBA" id="ARBA00008400"/>
    </source>
</evidence>